<accession>A0AAC9XK84</accession>
<dbReference type="Gene3D" id="3.40.30.10">
    <property type="entry name" value="Glutaredoxin"/>
    <property type="match status" value="1"/>
</dbReference>
<protein>
    <submittedName>
        <fullName evidence="2">Thioredoxin family protein</fullName>
    </submittedName>
</protein>
<keyword evidence="3" id="KW-1185">Reference proteome</keyword>
<dbReference type="PANTHER" id="PTHR36450">
    <property type="entry name" value="THIOREDOXIN"/>
    <property type="match status" value="1"/>
</dbReference>
<gene>
    <name evidence="2" type="ORF">BHAMNSH16_04875</name>
</gene>
<dbReference type="Proteomes" id="UP000264880">
    <property type="component" value="Chromosome"/>
</dbReference>
<name>A0AAC9XK84_9SPIR</name>
<dbReference type="Pfam" id="PF13192">
    <property type="entry name" value="Thioredoxin_3"/>
    <property type="match status" value="1"/>
</dbReference>
<proteinExistence type="predicted"/>
<dbReference type="KEGG" id="bhp:BHAMNSH16_04875"/>
<dbReference type="InterPro" id="IPR036249">
    <property type="entry name" value="Thioredoxin-like_sf"/>
</dbReference>
<evidence type="ECO:0000259" key="1">
    <source>
        <dbReference type="Pfam" id="PF13192"/>
    </source>
</evidence>
<dbReference type="InterPro" id="IPR005243">
    <property type="entry name" value="THIRX-like_proc"/>
</dbReference>
<dbReference type="EMBL" id="CP019914">
    <property type="protein sequence ID" value="ASJ21013.1"/>
    <property type="molecule type" value="Genomic_DNA"/>
</dbReference>
<organism evidence="2 3">
    <name type="scientific">Brachyspira hampsonii</name>
    <dbReference type="NCBI Taxonomy" id="1287055"/>
    <lineage>
        <taxon>Bacteria</taxon>
        <taxon>Pseudomonadati</taxon>
        <taxon>Spirochaetota</taxon>
        <taxon>Spirochaetia</taxon>
        <taxon>Brachyspirales</taxon>
        <taxon>Brachyspiraceae</taxon>
        <taxon>Brachyspira</taxon>
    </lineage>
</organism>
<dbReference type="NCBIfam" id="TIGR00412">
    <property type="entry name" value="redox_disulf_2"/>
    <property type="match status" value="1"/>
</dbReference>
<reference evidence="2 3" key="1">
    <citation type="submission" date="2017-02" db="EMBL/GenBank/DDBJ databases">
        <title>Complete genome sequence of Brachyspira hampsonii genomovar I strain NSH-16 (ATCC BAA-2463).</title>
        <authorList>
            <person name="Mirajkar N.S."/>
            <person name="Gebhart C.J."/>
        </authorList>
    </citation>
    <scope>NUCLEOTIDE SEQUENCE [LARGE SCALE GENOMIC DNA]</scope>
    <source>
        <strain evidence="2 3">NSH-16</strain>
    </source>
</reference>
<evidence type="ECO:0000313" key="2">
    <source>
        <dbReference type="EMBL" id="ASJ21013.1"/>
    </source>
</evidence>
<dbReference type="AlphaFoldDB" id="A0AAC9XK84"/>
<dbReference type="SUPFAM" id="SSF52833">
    <property type="entry name" value="Thioredoxin-like"/>
    <property type="match status" value="1"/>
</dbReference>
<feature type="domain" description="Thioredoxin-like fold" evidence="1">
    <location>
        <begin position="18"/>
        <end position="92"/>
    </location>
</feature>
<sequence length="95" mass="10530">MNPFVEEETKKESPVEARIKILGTGCSKCQKLEENVIAAVEEAKLDLAIKYVEDMAEIASYGVMSTPALLLDDKVLSYGKVLSKEDIIKILKENL</sequence>
<evidence type="ECO:0000313" key="3">
    <source>
        <dbReference type="Proteomes" id="UP000264880"/>
    </source>
</evidence>
<dbReference type="InterPro" id="IPR012336">
    <property type="entry name" value="Thioredoxin-like_fold"/>
</dbReference>
<dbReference type="PANTHER" id="PTHR36450:SF1">
    <property type="entry name" value="THIOREDOXIN"/>
    <property type="match status" value="1"/>
</dbReference>